<dbReference type="Proteomes" id="UP000011761">
    <property type="component" value="Unassembled WGS sequence"/>
</dbReference>
<dbReference type="InterPro" id="IPR021838">
    <property type="entry name" value="DUF3431"/>
</dbReference>
<accession>M2NK20</accession>
<organism evidence="1 2">
    <name type="scientific">Baudoinia panamericana (strain UAMH 10762)</name>
    <name type="common">Angels' share fungus</name>
    <name type="synonym">Baudoinia compniacensis (strain UAMH 10762)</name>
    <dbReference type="NCBI Taxonomy" id="717646"/>
    <lineage>
        <taxon>Eukaryota</taxon>
        <taxon>Fungi</taxon>
        <taxon>Dikarya</taxon>
        <taxon>Ascomycota</taxon>
        <taxon>Pezizomycotina</taxon>
        <taxon>Dothideomycetes</taxon>
        <taxon>Dothideomycetidae</taxon>
        <taxon>Mycosphaerellales</taxon>
        <taxon>Teratosphaeriaceae</taxon>
        <taxon>Baudoinia</taxon>
    </lineage>
</organism>
<dbReference type="KEGG" id="bcom:BAUCODRAFT_144893"/>
<dbReference type="OMA" id="ANLRCTT"/>
<sequence>MAVSFFCNPAFHGSRKIVSQLSVPFLCLLGLWLVYRRLHELGLPSYRITYTSLEINLPKTPSAKQLPGPLADTVVIGKLSSQDTTWTKELAPKWQAAVYTVNDTSAPLHTAYNKGREANAYLTYIIDAYHDLPETIAFVHSHRQGYPAAWHTEGLNHDIVKTLTYLNTTHVQAEGYVNLRCLHDPGCSRDGRIEPFRHVGEPQPMERDSLAEVAWLEAWRGLFPGQPIPFEIAAPCCAQFAVSRDEVRKRPLADYERFHRWLMHTTLSDDISGRIMEYAWHIIFGRDLVHCPPPQRCFDLLYGSKLYH</sequence>
<dbReference type="STRING" id="717646.M2NK20"/>
<dbReference type="RefSeq" id="XP_007673183.1">
    <property type="nucleotide sequence ID" value="XM_007674993.1"/>
</dbReference>
<dbReference type="PANTHER" id="PTHR37490:SF2">
    <property type="match status" value="1"/>
</dbReference>
<evidence type="ECO:0008006" key="3">
    <source>
        <dbReference type="Google" id="ProtNLM"/>
    </source>
</evidence>
<proteinExistence type="predicted"/>
<dbReference type="eggNOG" id="ENOG502QRU5">
    <property type="taxonomic scope" value="Eukaryota"/>
</dbReference>
<gene>
    <name evidence="1" type="ORF">BAUCODRAFT_144893</name>
</gene>
<dbReference type="HOGENOM" id="CLU_031559_0_1_1"/>
<reference evidence="1 2" key="1">
    <citation type="journal article" date="2012" name="PLoS Pathog.">
        <title>Diverse lifestyles and strategies of plant pathogenesis encoded in the genomes of eighteen Dothideomycetes fungi.</title>
        <authorList>
            <person name="Ohm R.A."/>
            <person name="Feau N."/>
            <person name="Henrissat B."/>
            <person name="Schoch C.L."/>
            <person name="Horwitz B.A."/>
            <person name="Barry K.W."/>
            <person name="Condon B.J."/>
            <person name="Copeland A.C."/>
            <person name="Dhillon B."/>
            <person name="Glaser F."/>
            <person name="Hesse C.N."/>
            <person name="Kosti I."/>
            <person name="LaButti K."/>
            <person name="Lindquist E.A."/>
            <person name="Lucas S."/>
            <person name="Salamov A.A."/>
            <person name="Bradshaw R.E."/>
            <person name="Ciuffetti L."/>
            <person name="Hamelin R.C."/>
            <person name="Kema G.H.J."/>
            <person name="Lawrence C."/>
            <person name="Scott J.A."/>
            <person name="Spatafora J.W."/>
            <person name="Turgeon B.G."/>
            <person name="de Wit P.J.G.M."/>
            <person name="Zhong S."/>
            <person name="Goodwin S.B."/>
            <person name="Grigoriev I.V."/>
        </authorList>
    </citation>
    <scope>NUCLEOTIDE SEQUENCE [LARGE SCALE GENOMIC DNA]</scope>
    <source>
        <strain evidence="1 2">UAMH 10762</strain>
    </source>
</reference>
<protein>
    <recommendedName>
        <fullName evidence="3">DUF3431 domain containing protein</fullName>
    </recommendedName>
</protein>
<dbReference type="Pfam" id="PF11913">
    <property type="entry name" value="DUF3431"/>
    <property type="match status" value="1"/>
</dbReference>
<name>M2NK20_BAUPA</name>
<keyword evidence="2" id="KW-1185">Reference proteome</keyword>
<dbReference type="AlphaFoldDB" id="M2NK20"/>
<dbReference type="EMBL" id="KB445551">
    <property type="protein sequence ID" value="EMC99475.1"/>
    <property type="molecule type" value="Genomic_DNA"/>
</dbReference>
<dbReference type="GeneID" id="19108544"/>
<evidence type="ECO:0000313" key="2">
    <source>
        <dbReference type="Proteomes" id="UP000011761"/>
    </source>
</evidence>
<dbReference type="PANTHER" id="PTHR37490">
    <property type="entry name" value="EXPRESSED PROTEIN"/>
    <property type="match status" value="1"/>
</dbReference>
<dbReference type="OrthoDB" id="426718at2759"/>
<evidence type="ECO:0000313" key="1">
    <source>
        <dbReference type="EMBL" id="EMC99475.1"/>
    </source>
</evidence>